<dbReference type="EMBL" id="UFQQ01000018">
    <property type="protein sequence ID" value="SSW92262.1"/>
    <property type="molecule type" value="Genomic_DNA"/>
</dbReference>
<keyword evidence="2" id="KW-0812">Transmembrane</keyword>
<feature type="region of interest" description="Disordered" evidence="1">
    <location>
        <begin position="188"/>
        <end position="263"/>
    </location>
</feature>
<dbReference type="OrthoDB" id="8141201at2"/>
<feature type="transmembrane region" description="Helical" evidence="2">
    <location>
        <begin position="87"/>
        <end position="115"/>
    </location>
</feature>
<dbReference type="Proteomes" id="UP000252631">
    <property type="component" value="Unassembled WGS sequence"/>
</dbReference>
<protein>
    <submittedName>
        <fullName evidence="4">Uncharacterized protein</fullName>
    </submittedName>
</protein>
<dbReference type="AlphaFoldDB" id="A0A336JRL0"/>
<proteinExistence type="predicted"/>
<keyword evidence="2" id="KW-0472">Membrane</keyword>
<dbReference type="Proteomes" id="UP000256343">
    <property type="component" value="Unassembled WGS sequence"/>
</dbReference>
<feature type="compositionally biased region" description="Basic residues" evidence="1">
    <location>
        <begin position="209"/>
        <end position="223"/>
    </location>
</feature>
<gene>
    <name evidence="3" type="ORF">BJ125_11815</name>
    <name evidence="4" type="ORF">SAMN05892882_11815</name>
</gene>
<evidence type="ECO:0000313" key="6">
    <source>
        <dbReference type="Proteomes" id="UP000256343"/>
    </source>
</evidence>
<name>A0A336JRL0_9BRAD</name>
<evidence type="ECO:0000313" key="3">
    <source>
        <dbReference type="EMBL" id="RED29656.1"/>
    </source>
</evidence>
<evidence type="ECO:0000313" key="5">
    <source>
        <dbReference type="Proteomes" id="UP000252631"/>
    </source>
</evidence>
<organism evidence="4 5">
    <name type="scientific">Rhodopseudomonas pentothenatexigens</name>
    <dbReference type="NCBI Taxonomy" id="999699"/>
    <lineage>
        <taxon>Bacteria</taxon>
        <taxon>Pseudomonadati</taxon>
        <taxon>Pseudomonadota</taxon>
        <taxon>Alphaproteobacteria</taxon>
        <taxon>Hyphomicrobiales</taxon>
        <taxon>Nitrobacteraceae</taxon>
        <taxon>Rhodopseudomonas</taxon>
    </lineage>
</organism>
<feature type="region of interest" description="Disordered" evidence="1">
    <location>
        <begin position="140"/>
        <end position="173"/>
    </location>
</feature>
<keyword evidence="2" id="KW-1133">Transmembrane helix</keyword>
<evidence type="ECO:0000256" key="2">
    <source>
        <dbReference type="SAM" id="Phobius"/>
    </source>
</evidence>
<sequence>MKDWYAVFALALVIIIGSATGLVGTLAFLLTFFVTWYLLSARELGFAQARAAFGVRFDPPIWTRSNWLWLERLFDDRDKLLKAAAAAMLVMASTLMVGTSITLLVAALIAAYLAFSIHREGPTPPRRVVRIHDAGADVSAHANRSASVPPPNKAPTNSAVLAPDETPAPPAVQAAPLLLRPVTRIVPPKPREIAKPRPSQNLRPLARGAVRKAAGKRAPRKPGRVPVRPPAPLPSRKPGYAIALKPRRPLRQPPPLRQRRRVRKPMTLVIRASVADLSSGR</sequence>
<keyword evidence="6" id="KW-1185">Reference proteome</keyword>
<dbReference type="EMBL" id="QRDT01000018">
    <property type="protein sequence ID" value="RED29656.1"/>
    <property type="molecule type" value="Genomic_DNA"/>
</dbReference>
<feature type="transmembrane region" description="Helical" evidence="2">
    <location>
        <begin position="6"/>
        <end position="39"/>
    </location>
</feature>
<evidence type="ECO:0000313" key="4">
    <source>
        <dbReference type="EMBL" id="SSW92262.1"/>
    </source>
</evidence>
<reference evidence="4 5" key="1">
    <citation type="submission" date="2017-08" db="EMBL/GenBank/DDBJ databases">
        <authorList>
            <person name="de Groot N.N."/>
        </authorList>
    </citation>
    <scope>NUCLEOTIDE SEQUENCE [LARGE SCALE GENOMIC DNA]</scope>
    <source>
        <strain evidence="4 5">JA575</strain>
    </source>
</reference>
<accession>A0A336JRL0</accession>
<evidence type="ECO:0000256" key="1">
    <source>
        <dbReference type="SAM" id="MobiDB-lite"/>
    </source>
</evidence>
<reference evidence="3 6" key="2">
    <citation type="submission" date="2018-07" db="EMBL/GenBank/DDBJ databases">
        <title>Genomic Encyclopedia of Archaeal and Bacterial Type Strains, Phase II (KMG-II): from individual species to whole genera.</title>
        <authorList>
            <person name="Goeker M."/>
        </authorList>
    </citation>
    <scope>NUCLEOTIDE SEQUENCE [LARGE SCALE GENOMIC DNA]</scope>
    <source>
        <strain evidence="3 6">JA575</strain>
    </source>
</reference>